<dbReference type="AlphaFoldDB" id="I1GTA2"/>
<evidence type="ECO:0000313" key="5">
    <source>
        <dbReference type="Proteomes" id="UP000008810"/>
    </source>
</evidence>
<dbReference type="EMBL" id="CM000880">
    <property type="protein sequence ID" value="PNT74901.1"/>
    <property type="molecule type" value="Genomic_DNA"/>
</dbReference>
<feature type="compositionally biased region" description="Gly residues" evidence="2">
    <location>
        <begin position="1"/>
        <end position="10"/>
    </location>
</feature>
<dbReference type="HOGENOM" id="CLU_010302_0_0_1"/>
<sequence length="1175" mass="125773">MAASGSGGEPGRPWTATSTWAPAGAATVEDAVSFETSTDDAESSPTAVVLARPPSDGGEDPPPCEVTVNFTGKYEIHRVYVKSTARIYEIYYSTNLKDTSKDYLCTVRCGLAANEPLPSGEECMSQGSSNTVSVEKHEQETKSVTSSSDEDSWVEVKVPESPLESNTPESQERNAIGTHQKNTLAHYEATAEITDASPCVSLTVRLLSLESKTSVHLEEIYIFADNVGSTSDESVAGPGNMGGSSLLAMLVPGLMQMSKSTKCKIDDSYFPDGLRTQLPEGCALKESSPCGKIDLEAAMCGTNDSSFMSAGLENRIPPMGGDTISNEKSNQGEFPLNVPRPLPLPERTTENIQVASAKGQRVSNMDQDTGPVMNGNFTPHNPIEKTLEILLSKVDKVELYCSRFEDSMMRPLGSIEARLKRLEQQFDSFSVEIQSLSARMSVPNVYSDITNSQEKEHYSGNTGTSASIMNRQPGLVIRAPEFSLEDSCGCDLADENTIRGPNVRASDFICEPEVTCEKLHHGPFPPADSASSSEKERKSTPGLAVKVPEFPNDEDDEVEDVKETAGDLDDRHTNSDDTLSKSTVNDPKGKAPVTIDGALAFALEAFLNSTKATSPSKSVACTASNLSAENTIDSSSSSLSNGQADEISTKDGSVGQFHGEFGDVSKEVDVVPPTSVSKARLVGNVEVNELNIDLYPDKTAFASTEPWSVPSWPHTGSVDDRTQVNGKNYDPTLDTMTFVMSNEPVDDPSQPPPTLLGSVADGTQMKEKSSTIWESVDKTAQVNESRPVVSLAEFLAARNASSFRNGPSEVCLGNDGAAISSFKRTSPGAHKNLEDADRKVGQKNPMFQLLLVKKALEIDEGDGNISGDLSINTTFESSNCASPANGATRDGVNAMETLSDKDGDLEITENNIRLSGGMDSVFFEFPDSKKTWIDNSSLDSGPVETLMKPEVEHSWLDLSSIESLGVVFATEAISSRNTATGNHFEDLFAGNGASYNVTPTAGPQLQRVYDLLHECENDILGMPFVAERTNNSSPSLEVLLGESSDSEAQISDLEDIDNEAAPFGSDNLFSTFSSSDEEAFAMDGPLVDVVDAPLPSEVYASAANEPLVDVVDRTDPSETYAPSVNEPYSDVPDLPEPSNIDASAVDKPLSSVDDLPETSETFAGGSSGEHHDSLI</sequence>
<feature type="compositionally biased region" description="Basic and acidic residues" evidence="2">
    <location>
        <begin position="561"/>
        <end position="579"/>
    </location>
</feature>
<keyword evidence="1" id="KW-0175">Coiled coil</keyword>
<dbReference type="RefSeq" id="XP_003560062.1">
    <property type="nucleotide sequence ID" value="XM_003560014.4"/>
</dbReference>
<accession>I1GTA2</accession>
<evidence type="ECO:0000313" key="3">
    <source>
        <dbReference type="EMBL" id="KQK15655.1"/>
    </source>
</evidence>
<dbReference type="PANTHER" id="PTHR37261:SF1">
    <property type="entry name" value="40S RIBOSOMAL PROTEIN S27"/>
    <property type="match status" value="1"/>
</dbReference>
<keyword evidence="5" id="KW-1185">Reference proteome</keyword>
<dbReference type="OrthoDB" id="1939758at2759"/>
<reference evidence="3" key="2">
    <citation type="submission" date="2017-06" db="EMBL/GenBank/DDBJ databases">
        <title>WGS assembly of Brachypodium distachyon.</title>
        <authorList>
            <consortium name="The International Brachypodium Initiative"/>
            <person name="Lucas S."/>
            <person name="Harmon-Smith M."/>
            <person name="Lail K."/>
            <person name="Tice H."/>
            <person name="Grimwood J."/>
            <person name="Bruce D."/>
            <person name="Barry K."/>
            <person name="Shu S."/>
            <person name="Lindquist E."/>
            <person name="Wang M."/>
            <person name="Pitluck S."/>
            <person name="Vogel J.P."/>
            <person name="Garvin D.F."/>
            <person name="Mockler T.C."/>
            <person name="Schmutz J."/>
            <person name="Rokhsar D."/>
            <person name="Bevan M.W."/>
        </authorList>
    </citation>
    <scope>NUCLEOTIDE SEQUENCE</scope>
    <source>
        <strain evidence="3">Bd21</strain>
    </source>
</reference>
<evidence type="ECO:0000256" key="2">
    <source>
        <dbReference type="SAM" id="MobiDB-lite"/>
    </source>
</evidence>
<feature type="region of interest" description="Disordered" evidence="2">
    <location>
        <begin position="119"/>
        <end position="175"/>
    </location>
</feature>
<feature type="region of interest" description="Disordered" evidence="2">
    <location>
        <begin position="1115"/>
        <end position="1175"/>
    </location>
</feature>
<feature type="compositionally biased region" description="Acidic residues" evidence="2">
    <location>
        <begin position="551"/>
        <end position="560"/>
    </location>
</feature>
<evidence type="ECO:0000256" key="1">
    <source>
        <dbReference type="SAM" id="Coils"/>
    </source>
</evidence>
<reference evidence="3 4" key="1">
    <citation type="journal article" date="2010" name="Nature">
        <title>Genome sequencing and analysis of the model grass Brachypodium distachyon.</title>
        <authorList>
            <consortium name="International Brachypodium Initiative"/>
        </authorList>
    </citation>
    <scope>NUCLEOTIDE SEQUENCE [LARGE SCALE GENOMIC DNA]</scope>
    <source>
        <strain evidence="3 4">Bd21</strain>
    </source>
</reference>
<dbReference type="Gramene" id="PNT74901">
    <property type="protein sequence ID" value="PNT74901"/>
    <property type="gene ID" value="BRADI_1g24210v3"/>
</dbReference>
<dbReference type="OMA" id="APPCEVT"/>
<dbReference type="KEGG" id="bdi:100827219"/>
<dbReference type="eggNOG" id="ENOG502R822">
    <property type="taxonomic scope" value="Eukaryota"/>
</dbReference>
<dbReference type="EnsemblPlants" id="KQK15655">
    <property type="protein sequence ID" value="KQK15655"/>
    <property type="gene ID" value="BRADI_1g24210v3"/>
</dbReference>
<dbReference type="EnsemblPlants" id="PNT74901">
    <property type="protein sequence ID" value="PNT74901"/>
    <property type="gene ID" value="BRADI_1g24210v3"/>
</dbReference>
<feature type="region of interest" description="Disordered" evidence="2">
    <location>
        <begin position="521"/>
        <end position="591"/>
    </location>
</feature>
<dbReference type="EMBL" id="CM000880">
    <property type="protein sequence ID" value="KQK15655.1"/>
    <property type="molecule type" value="Genomic_DNA"/>
</dbReference>
<feature type="region of interest" description="Disordered" evidence="2">
    <location>
        <begin position="629"/>
        <end position="654"/>
    </location>
</feature>
<dbReference type="GeneID" id="100827219"/>
<reference evidence="4" key="3">
    <citation type="submission" date="2018-08" db="UniProtKB">
        <authorList>
            <consortium name="EnsemblPlants"/>
        </authorList>
    </citation>
    <scope>IDENTIFICATION</scope>
    <source>
        <strain evidence="4">cv. Bd21</strain>
    </source>
</reference>
<feature type="coiled-coil region" evidence="1">
    <location>
        <begin position="412"/>
        <end position="439"/>
    </location>
</feature>
<dbReference type="Proteomes" id="UP000008810">
    <property type="component" value="Chromosome 1"/>
</dbReference>
<dbReference type="FunCoup" id="I1GTA2">
    <property type="interactions" value="841"/>
</dbReference>
<gene>
    <name evidence="4" type="primary">LOC100827219</name>
    <name evidence="3" type="ORF">BRADI_1g24210v3</name>
</gene>
<name>I1GTA2_BRADI</name>
<proteinExistence type="predicted"/>
<dbReference type="Gramene" id="KQK15655">
    <property type="protein sequence ID" value="KQK15655"/>
    <property type="gene ID" value="BRADI_1g24210v3"/>
</dbReference>
<dbReference type="PANTHER" id="PTHR37261">
    <property type="entry name" value="40S RIBOSOMAL PROTEIN S27"/>
    <property type="match status" value="1"/>
</dbReference>
<dbReference type="ExpressionAtlas" id="I1GTA2">
    <property type="expression patterns" value="baseline"/>
</dbReference>
<protein>
    <submittedName>
        <fullName evidence="3 4">Uncharacterized protein</fullName>
    </submittedName>
</protein>
<organism evidence="3">
    <name type="scientific">Brachypodium distachyon</name>
    <name type="common">Purple false brome</name>
    <name type="synonym">Trachynia distachya</name>
    <dbReference type="NCBI Taxonomy" id="15368"/>
    <lineage>
        <taxon>Eukaryota</taxon>
        <taxon>Viridiplantae</taxon>
        <taxon>Streptophyta</taxon>
        <taxon>Embryophyta</taxon>
        <taxon>Tracheophyta</taxon>
        <taxon>Spermatophyta</taxon>
        <taxon>Magnoliopsida</taxon>
        <taxon>Liliopsida</taxon>
        <taxon>Poales</taxon>
        <taxon>Poaceae</taxon>
        <taxon>BOP clade</taxon>
        <taxon>Pooideae</taxon>
        <taxon>Stipodae</taxon>
        <taxon>Brachypodieae</taxon>
        <taxon>Brachypodium</taxon>
    </lineage>
</organism>
<evidence type="ECO:0000313" key="4">
    <source>
        <dbReference type="EnsemblPlants" id="KQK15655"/>
    </source>
</evidence>
<feature type="region of interest" description="Disordered" evidence="2">
    <location>
        <begin position="1"/>
        <end position="62"/>
    </location>
</feature>